<organism evidence="2 3">
    <name type="scientific">Urochloa decumbens</name>
    <dbReference type="NCBI Taxonomy" id="240449"/>
    <lineage>
        <taxon>Eukaryota</taxon>
        <taxon>Viridiplantae</taxon>
        <taxon>Streptophyta</taxon>
        <taxon>Embryophyta</taxon>
        <taxon>Tracheophyta</taxon>
        <taxon>Spermatophyta</taxon>
        <taxon>Magnoliopsida</taxon>
        <taxon>Liliopsida</taxon>
        <taxon>Poales</taxon>
        <taxon>Poaceae</taxon>
        <taxon>PACMAD clade</taxon>
        <taxon>Panicoideae</taxon>
        <taxon>Panicodae</taxon>
        <taxon>Paniceae</taxon>
        <taxon>Melinidinae</taxon>
        <taxon>Urochloa</taxon>
    </lineage>
</organism>
<reference evidence="2" key="1">
    <citation type="submission" date="2024-10" db="EMBL/GenBank/DDBJ databases">
        <authorList>
            <person name="Ryan C."/>
        </authorList>
    </citation>
    <scope>NUCLEOTIDE SEQUENCE [LARGE SCALE GENOMIC DNA]</scope>
</reference>
<dbReference type="Proteomes" id="UP001497457">
    <property type="component" value="Chromosome 15b"/>
</dbReference>
<dbReference type="PANTHER" id="PTHR33170">
    <property type="entry name" value="DUF4283 DOMAIN-CONTAINING PROTEIN-RELATED"/>
    <property type="match status" value="1"/>
</dbReference>
<dbReference type="PANTHER" id="PTHR33170:SF2">
    <property type="entry name" value="OS12G0531500 PROTEIN"/>
    <property type="match status" value="1"/>
</dbReference>
<name>A0ABC8XZ01_9POAL</name>
<gene>
    <name evidence="2" type="ORF">URODEC1_LOCUS28084</name>
</gene>
<feature type="compositionally biased region" description="Basic and acidic residues" evidence="1">
    <location>
        <begin position="215"/>
        <end position="235"/>
    </location>
</feature>
<sequence>MAAECEGVHQKKLKMYGFGVAGQGFYSIEIPENKATESFNATLLILEGNASESKLDNELKNLVNATWDFHVRQATNGEFRAAFPDQGSIDTLSKLSEIKLALYGIKVKIISSKIDPSATTVLQTTWIKIYGIPDFAREEDVIREIASLAGEPIKIDDFSLSRDEPVRVRINCRNPADINGYIEIFFNGVGREIRYVAEGSTGRRLPKGGGPPGPGKKDDKQGKDNGRKEDEDMNRKKPHKSGRSDEYNDKETDLSQDSQEDCMEDLENLEMNCPALEPNIQQTNDTQQSESQMKKNLEVLPVMDNEVDSNGQNSQESVILSLEKSKGEKGKTTDKIVVHSLEGTYLMDKDKWPVLKLPEEQAHSEEDMLDNTSNFSLEVITEEEDNQGWMEAQDRRKKIKLSKKMKKPVVATRSSTRVVRDGVPIAVKAMTRTRDKNELKKEMETSTEEGRRLATC</sequence>
<feature type="compositionally biased region" description="Basic and acidic residues" evidence="1">
    <location>
        <begin position="242"/>
        <end position="253"/>
    </location>
</feature>
<accession>A0ABC8XZ01</accession>
<feature type="region of interest" description="Disordered" evidence="1">
    <location>
        <begin position="200"/>
        <end position="259"/>
    </location>
</feature>
<keyword evidence="3" id="KW-1185">Reference proteome</keyword>
<protein>
    <recommendedName>
        <fullName evidence="4">DUF4283 domain-containing protein</fullName>
    </recommendedName>
</protein>
<evidence type="ECO:0000313" key="3">
    <source>
        <dbReference type="Proteomes" id="UP001497457"/>
    </source>
</evidence>
<dbReference type="AlphaFoldDB" id="A0ABC8XZ01"/>
<feature type="region of interest" description="Disordered" evidence="1">
    <location>
        <begin position="434"/>
        <end position="456"/>
    </location>
</feature>
<evidence type="ECO:0008006" key="4">
    <source>
        <dbReference type="Google" id="ProtNLM"/>
    </source>
</evidence>
<proteinExistence type="predicted"/>
<dbReference type="EMBL" id="OZ075125">
    <property type="protein sequence ID" value="CAL4933358.1"/>
    <property type="molecule type" value="Genomic_DNA"/>
</dbReference>
<evidence type="ECO:0000313" key="2">
    <source>
        <dbReference type="EMBL" id="CAL4933358.1"/>
    </source>
</evidence>
<evidence type="ECO:0000256" key="1">
    <source>
        <dbReference type="SAM" id="MobiDB-lite"/>
    </source>
</evidence>